<dbReference type="Proteomes" id="UP000195440">
    <property type="component" value="Unassembled WGS sequence"/>
</dbReference>
<gene>
    <name evidence="1" type="ORF">AUC60_10555</name>
</gene>
<dbReference type="EMBL" id="LOHF01000007">
    <property type="protein sequence ID" value="OUM73886.1"/>
    <property type="molecule type" value="Genomic_DNA"/>
</dbReference>
<keyword evidence="2" id="KW-1185">Reference proteome</keyword>
<reference evidence="1 2" key="1">
    <citation type="journal article" date="2017" name="Syst. Appl. Microbiol.">
        <title>Pseudomonas caspiana sp. nov., a citrus pathogen in the Pseudomonas syringae phylogenetic group.</title>
        <authorList>
            <person name="Busquets A."/>
            <person name="Gomila M."/>
            <person name="Beiki F."/>
            <person name="Mulet M."/>
            <person name="Rahimian H."/>
            <person name="Garcia-Valdes E."/>
            <person name="Lalucat J."/>
        </authorList>
    </citation>
    <scope>NUCLEOTIDE SEQUENCE [LARGE SCALE GENOMIC DNA]</scope>
    <source>
        <strain evidence="1 2">FBF102</strain>
    </source>
</reference>
<comment type="caution">
    <text evidence="1">The sequence shown here is derived from an EMBL/GenBank/DDBJ whole genome shotgun (WGS) entry which is preliminary data.</text>
</comment>
<dbReference type="OrthoDB" id="163949at2"/>
<proteinExistence type="predicted"/>
<protein>
    <submittedName>
        <fullName evidence="1">Uncharacterized protein</fullName>
    </submittedName>
</protein>
<evidence type="ECO:0000313" key="1">
    <source>
        <dbReference type="EMBL" id="OUM73886.1"/>
    </source>
</evidence>
<dbReference type="RefSeq" id="WP_087266524.1">
    <property type="nucleotide sequence ID" value="NZ_JBJGBV010000009.1"/>
</dbReference>
<name>A0A1Y3P235_9PSED</name>
<dbReference type="InterPro" id="IPR011990">
    <property type="entry name" value="TPR-like_helical_dom_sf"/>
</dbReference>
<dbReference type="Gene3D" id="1.25.40.10">
    <property type="entry name" value="Tetratricopeptide repeat domain"/>
    <property type="match status" value="1"/>
</dbReference>
<organism evidence="1 2">
    <name type="scientific">Pseudomonas caspiana</name>
    <dbReference type="NCBI Taxonomy" id="1451454"/>
    <lineage>
        <taxon>Bacteria</taxon>
        <taxon>Pseudomonadati</taxon>
        <taxon>Pseudomonadota</taxon>
        <taxon>Gammaproteobacteria</taxon>
        <taxon>Pseudomonadales</taxon>
        <taxon>Pseudomonadaceae</taxon>
        <taxon>Pseudomonas</taxon>
    </lineage>
</organism>
<evidence type="ECO:0000313" key="2">
    <source>
        <dbReference type="Proteomes" id="UP000195440"/>
    </source>
</evidence>
<dbReference type="SUPFAM" id="SSF48452">
    <property type="entry name" value="TPR-like"/>
    <property type="match status" value="1"/>
</dbReference>
<sequence>MAVAKTIADSVLGELNSFSSRHMVPDPFTTARLRREIAKLENVDVPASLLCEAILLTLEKKYEDVVSTFETIFEMLPEEADMHENFGNSLARLGRVADAHDAYLNALKYSNEPTSILMELAATTLVTFGTDEFMDALNNSAEKSDTAKILNSEFVSEAIKLHGLFEELEVSPSAAKSVYRSAEKVCLAFDKKINSGRFMSLSSYGGARVAFYAGIVGTAEIIADMNFALADQLIDDEQGDLLSMMSFVYIPANQESLVDMESQHAYFQ</sequence>
<accession>A0A1Y3P235</accession>
<dbReference type="AlphaFoldDB" id="A0A1Y3P235"/>